<dbReference type="GO" id="GO:0004607">
    <property type="term" value="F:phosphatidylcholine-sterol O-acyltransferase activity"/>
    <property type="evidence" value="ECO:0007669"/>
    <property type="project" value="UniProtKB-EC"/>
</dbReference>
<proteinExistence type="inferred from homology"/>
<dbReference type="AlphaFoldDB" id="A0AAD8ZUL6"/>
<evidence type="ECO:0000256" key="2">
    <source>
        <dbReference type="ARBA" id="ARBA00010701"/>
    </source>
</evidence>
<dbReference type="SUPFAM" id="SSF53474">
    <property type="entry name" value="alpha/beta-Hydrolases"/>
    <property type="match status" value="2"/>
</dbReference>
<gene>
    <name evidence="18" type="ORF">P4O66_020604</name>
</gene>
<evidence type="ECO:0000256" key="5">
    <source>
        <dbReference type="ARBA" id="ARBA00022679"/>
    </source>
</evidence>
<evidence type="ECO:0000256" key="3">
    <source>
        <dbReference type="ARBA" id="ARBA00022525"/>
    </source>
</evidence>
<keyword evidence="3" id="KW-0964">Secreted</keyword>
<keyword evidence="10" id="KW-0325">Glycoprotein</keyword>
<keyword evidence="8" id="KW-1015">Disulfide bond</keyword>
<evidence type="ECO:0000256" key="9">
    <source>
        <dbReference type="ARBA" id="ARBA00023166"/>
    </source>
</evidence>
<comment type="caution">
    <text evidence="18">The sequence shown here is derived from an EMBL/GenBank/DDBJ whole genome shotgun (WGS) entry which is preliminary data.</text>
</comment>
<evidence type="ECO:0000256" key="11">
    <source>
        <dbReference type="ARBA" id="ARBA00023221"/>
    </source>
</evidence>
<keyword evidence="12" id="KW-0012">Acyltransferase</keyword>
<keyword evidence="7" id="KW-0443">Lipid metabolism</keyword>
<dbReference type="FunFam" id="3.40.50.1820:FF:000090">
    <property type="entry name" value="Phosphatidylcholine-sterol acyltransferase"/>
    <property type="match status" value="1"/>
</dbReference>
<evidence type="ECO:0000256" key="8">
    <source>
        <dbReference type="ARBA" id="ARBA00023157"/>
    </source>
</evidence>
<evidence type="ECO:0000313" key="19">
    <source>
        <dbReference type="Proteomes" id="UP001239994"/>
    </source>
</evidence>
<keyword evidence="6" id="KW-0732">Signal</keyword>
<evidence type="ECO:0000256" key="12">
    <source>
        <dbReference type="ARBA" id="ARBA00023315"/>
    </source>
</evidence>
<keyword evidence="5" id="KW-0808">Transferase</keyword>
<keyword evidence="4" id="KW-0153">Cholesterol metabolism</keyword>
<keyword evidence="19" id="KW-1185">Reference proteome</keyword>
<sequence>RLAREPSPLTESEIKKAIKMRRPRALSCAAVVLIALQQAAGFWLLNVIFPPPARPRVPSNSTPPLIIVPGNLGNRLEAKIDKPTLVHWLCYKKSEGWFPLWIDLNMFMPIGIDCWIDNMRIVYNRTTRRTSNAPGVEVRVPGFGETYTVEFLDTNKLAGYFHTMVQHLVNIGYERNKTIRAAPYDWRIAPNEQGEYFSDLKNLVEEMHDEYKQPVYLLGHSMGSNYILYFLNQQSQAWKDRYIKSFISLGAPWGGAVKSLRVLATVHDGQSLAREYQKLILIADFPNSSGENDGIPLVSTIKIREEQRMTTTNPWLLPSMEAWPKDHVFISTPSFNYTNQDYKRFFTDINFEDGWYMWEDTRTLTAGLPTPGVEVYCFYGVGLPTPVTYVYGEEFPDADPVDILYDDGDDTIDSRSMSMCKRWIGQQEQQVHVTEFKGMPHLDIVFNHIVLATIQEILEGTFKQEERVRMVTVKPHASHTEPLSLVEASSATGSRCVIYGKMVCARQLMLGWVRLCVLVVSADCRSFKCWGGDVCSDRPPVVLIPGDLGNQLEAKLDKPSVVHYICYKRTDEYFTLWLNLELLVPVAIDCWVDNMRLIYNRTTHGSEAPPGVDIRVPGFGKTFGLEYLDPSKHSVGMYFFTIVQALVDWGYTRDEDVRGAPYDWRKAPNENKEYFLQLQLMIEEMANKYGGPVVLIAHSMGNMYTLYFLNQQPQAWKDKYIKAFVSLGPPWAGVAKTLRVMASGDNNRIPVISSLKIRAQQRTAVSTPWLFPYAHTWPAELVLVSTATTNYTVRDYERFFRDIGFEDGWYMRQDTEALVSRLVAPGVPVHCLYGTGLLTARGYHYEAFPDAEPSKVMFDDGDGTVNVRSALQCKRWSDQQRQPVRLVELPGNEHVAMLLNVTTVTYIKSVLFSP</sequence>
<dbReference type="GO" id="GO:0008203">
    <property type="term" value="P:cholesterol metabolic process"/>
    <property type="evidence" value="ECO:0007669"/>
    <property type="project" value="UniProtKB-KW"/>
</dbReference>
<name>A0AAD8ZUL6_9TELE</name>
<evidence type="ECO:0000256" key="16">
    <source>
        <dbReference type="ARBA" id="ARBA00042279"/>
    </source>
</evidence>
<evidence type="ECO:0000313" key="18">
    <source>
        <dbReference type="EMBL" id="KAK1804608.1"/>
    </source>
</evidence>
<evidence type="ECO:0000256" key="10">
    <source>
        <dbReference type="ARBA" id="ARBA00023180"/>
    </source>
</evidence>
<evidence type="ECO:0000256" key="15">
    <source>
        <dbReference type="ARBA" id="ARBA00041412"/>
    </source>
</evidence>
<keyword evidence="11" id="KW-0753">Steroid metabolism</keyword>
<protein>
    <recommendedName>
        <fullName evidence="14">Phosphatidylcholine-sterol acyltransferase</fullName>
        <ecNumber evidence="13">2.3.1.43</ecNumber>
    </recommendedName>
    <alternativeName>
        <fullName evidence="16">Lecithin-cholesterol acyltransferase</fullName>
    </alternativeName>
    <alternativeName>
        <fullName evidence="15">Phospholipid-cholesterol acyltransferase</fullName>
    </alternativeName>
</protein>
<dbReference type="PANTHER" id="PTHR11440">
    <property type="entry name" value="LECITHIN-CHOLESTEROL ACYLTRANSFERASE-RELATED"/>
    <property type="match status" value="1"/>
</dbReference>
<accession>A0AAD8ZUL6</accession>
<dbReference type="Gene3D" id="3.40.50.1820">
    <property type="entry name" value="alpha/beta hydrolase"/>
    <property type="match status" value="4"/>
</dbReference>
<dbReference type="EC" id="2.3.1.43" evidence="13"/>
<comment type="catalytic activity">
    <reaction evidence="17">
        <text>a sterol + a 1,2-diacyl-sn-glycero-3-phosphocholine = a sterol ester + a 1-acyl-sn-glycero-3-phosphocholine</text>
        <dbReference type="Rhea" id="RHEA:21204"/>
        <dbReference type="ChEBI" id="CHEBI:15889"/>
        <dbReference type="ChEBI" id="CHEBI:35915"/>
        <dbReference type="ChEBI" id="CHEBI:57643"/>
        <dbReference type="ChEBI" id="CHEBI:58168"/>
        <dbReference type="EC" id="2.3.1.43"/>
    </reaction>
</comment>
<evidence type="ECO:0000256" key="13">
    <source>
        <dbReference type="ARBA" id="ARBA00039142"/>
    </source>
</evidence>
<organism evidence="18 19">
    <name type="scientific">Electrophorus voltai</name>
    <dbReference type="NCBI Taxonomy" id="2609070"/>
    <lineage>
        <taxon>Eukaryota</taxon>
        <taxon>Metazoa</taxon>
        <taxon>Chordata</taxon>
        <taxon>Craniata</taxon>
        <taxon>Vertebrata</taxon>
        <taxon>Euteleostomi</taxon>
        <taxon>Actinopterygii</taxon>
        <taxon>Neopterygii</taxon>
        <taxon>Teleostei</taxon>
        <taxon>Ostariophysi</taxon>
        <taxon>Gymnotiformes</taxon>
        <taxon>Gymnotoidei</taxon>
        <taxon>Gymnotidae</taxon>
        <taxon>Electrophorus</taxon>
    </lineage>
</organism>
<evidence type="ECO:0000256" key="4">
    <source>
        <dbReference type="ARBA" id="ARBA00022548"/>
    </source>
</evidence>
<dbReference type="EMBL" id="JAROKS010000004">
    <property type="protein sequence ID" value="KAK1804608.1"/>
    <property type="molecule type" value="Genomic_DNA"/>
</dbReference>
<evidence type="ECO:0000256" key="6">
    <source>
        <dbReference type="ARBA" id="ARBA00022729"/>
    </source>
</evidence>
<dbReference type="InterPro" id="IPR029058">
    <property type="entry name" value="AB_hydrolase_fold"/>
</dbReference>
<comment type="subcellular location">
    <subcellularLocation>
        <location evidence="1">Secreted</location>
    </subcellularLocation>
</comment>
<evidence type="ECO:0000256" key="7">
    <source>
        <dbReference type="ARBA" id="ARBA00023098"/>
    </source>
</evidence>
<evidence type="ECO:0000256" key="1">
    <source>
        <dbReference type="ARBA" id="ARBA00004613"/>
    </source>
</evidence>
<comment type="similarity">
    <text evidence="2">Belongs to the AB hydrolase superfamily. Lipase family.</text>
</comment>
<evidence type="ECO:0000256" key="14">
    <source>
        <dbReference type="ARBA" id="ARBA00040526"/>
    </source>
</evidence>
<dbReference type="FunFam" id="3.40.50.1820:FF:000183">
    <property type="entry name" value="Phosphatidylcholine-sterol acyltransferase"/>
    <property type="match status" value="2"/>
</dbReference>
<keyword evidence="9" id="KW-1207">Sterol metabolism</keyword>
<reference evidence="18" key="1">
    <citation type="submission" date="2023-03" db="EMBL/GenBank/DDBJ databases">
        <title>Electrophorus voltai genome.</title>
        <authorList>
            <person name="Bian C."/>
        </authorList>
    </citation>
    <scope>NUCLEOTIDE SEQUENCE</scope>
    <source>
        <strain evidence="18">CB-2022</strain>
        <tissue evidence="18">Muscle</tissue>
    </source>
</reference>
<dbReference type="Proteomes" id="UP001239994">
    <property type="component" value="Unassembled WGS sequence"/>
</dbReference>
<dbReference type="GO" id="GO:0005576">
    <property type="term" value="C:extracellular region"/>
    <property type="evidence" value="ECO:0007669"/>
    <property type="project" value="UniProtKB-SubCell"/>
</dbReference>
<dbReference type="InterPro" id="IPR003386">
    <property type="entry name" value="LACT/PDAT_acylTrfase"/>
</dbReference>
<dbReference type="Pfam" id="PF02450">
    <property type="entry name" value="LCAT"/>
    <property type="match status" value="3"/>
</dbReference>
<feature type="non-terminal residue" evidence="18">
    <location>
        <position position="1"/>
    </location>
</feature>
<evidence type="ECO:0000256" key="17">
    <source>
        <dbReference type="ARBA" id="ARBA00050812"/>
    </source>
</evidence>